<name>A0ABS2CZ04_9FLAO</name>
<dbReference type="PROSITE" id="PS00070">
    <property type="entry name" value="ALDEHYDE_DEHYDR_CYS"/>
    <property type="match status" value="1"/>
</dbReference>
<reference evidence="7 8" key="1">
    <citation type="submission" date="2021-02" db="EMBL/GenBank/DDBJ databases">
        <authorList>
            <person name="Jung H.S."/>
            <person name="Chun B.H."/>
            <person name="Jeon C.O."/>
        </authorList>
    </citation>
    <scope>NUCLEOTIDE SEQUENCE [LARGE SCALE GENOMIC DNA]</scope>
    <source>
        <strain evidence="7 8">LMG 25203</strain>
    </source>
</reference>
<evidence type="ECO:0000313" key="7">
    <source>
        <dbReference type="EMBL" id="MBM6500139.1"/>
    </source>
</evidence>
<dbReference type="Proteomes" id="UP000759529">
    <property type="component" value="Unassembled WGS sequence"/>
</dbReference>
<dbReference type="Gene3D" id="3.40.309.10">
    <property type="entry name" value="Aldehyde Dehydrogenase, Chain A, domain 2"/>
    <property type="match status" value="1"/>
</dbReference>
<evidence type="ECO:0000256" key="1">
    <source>
        <dbReference type="ARBA" id="ARBA00009986"/>
    </source>
</evidence>
<evidence type="ECO:0000256" key="2">
    <source>
        <dbReference type="ARBA" id="ARBA00023002"/>
    </source>
</evidence>
<evidence type="ECO:0000256" key="3">
    <source>
        <dbReference type="PIRNR" id="PIRNR036492"/>
    </source>
</evidence>
<feature type="active site" evidence="4">
    <location>
        <position position="195"/>
    </location>
</feature>
<organism evidence="7 8">
    <name type="scientific">Flavobacterium macrobrachii</name>
    <dbReference type="NCBI Taxonomy" id="591204"/>
    <lineage>
        <taxon>Bacteria</taxon>
        <taxon>Pseudomonadati</taxon>
        <taxon>Bacteroidota</taxon>
        <taxon>Flavobacteriia</taxon>
        <taxon>Flavobacteriales</taxon>
        <taxon>Flavobacteriaceae</taxon>
        <taxon>Flavobacterium</taxon>
    </lineage>
</organism>
<dbReference type="PIRSF" id="PIRSF036492">
    <property type="entry name" value="ALDH"/>
    <property type="match status" value="1"/>
</dbReference>
<dbReference type="PROSITE" id="PS00687">
    <property type="entry name" value="ALDEHYDE_DEHYDR_GLU"/>
    <property type="match status" value="1"/>
</dbReference>
<feature type="domain" description="Aldehyde dehydrogenase" evidence="6">
    <location>
        <begin position="8"/>
        <end position="413"/>
    </location>
</feature>
<evidence type="ECO:0000313" key="8">
    <source>
        <dbReference type="Proteomes" id="UP000759529"/>
    </source>
</evidence>
<accession>A0ABS2CZ04</accession>
<dbReference type="InterPro" id="IPR029510">
    <property type="entry name" value="Ald_DH_CS_GLU"/>
</dbReference>
<protein>
    <recommendedName>
        <fullName evidence="3">Aldehyde dehydrogenase</fullName>
    </recommendedName>
</protein>
<dbReference type="SUPFAM" id="SSF53720">
    <property type="entry name" value="ALDH-like"/>
    <property type="match status" value="1"/>
</dbReference>
<dbReference type="InterPro" id="IPR015590">
    <property type="entry name" value="Aldehyde_DH_dom"/>
</dbReference>
<comment type="caution">
    <text evidence="7">The sequence shown here is derived from an EMBL/GenBank/DDBJ whole genome shotgun (WGS) entry which is preliminary data.</text>
</comment>
<dbReference type="RefSeq" id="WP_187656789.1">
    <property type="nucleotide sequence ID" value="NZ_JACSOD020000498.1"/>
</dbReference>
<proteinExistence type="inferred from homology"/>
<dbReference type="Pfam" id="PF00171">
    <property type="entry name" value="Aldedh"/>
    <property type="match status" value="1"/>
</dbReference>
<evidence type="ECO:0000256" key="5">
    <source>
        <dbReference type="RuleBase" id="RU003345"/>
    </source>
</evidence>
<evidence type="ECO:0000256" key="4">
    <source>
        <dbReference type="PROSITE-ProRule" id="PRU10007"/>
    </source>
</evidence>
<keyword evidence="8" id="KW-1185">Reference proteome</keyword>
<dbReference type="InterPro" id="IPR016162">
    <property type="entry name" value="Ald_DH_N"/>
</dbReference>
<dbReference type="EMBL" id="JACSOD020000498">
    <property type="protein sequence ID" value="MBM6500139.1"/>
    <property type="molecule type" value="Genomic_DNA"/>
</dbReference>
<evidence type="ECO:0000259" key="6">
    <source>
        <dbReference type="Pfam" id="PF00171"/>
    </source>
</evidence>
<dbReference type="InterPro" id="IPR016160">
    <property type="entry name" value="Ald_DH_CS_CYS"/>
</dbReference>
<dbReference type="InterPro" id="IPR012394">
    <property type="entry name" value="Aldehyde_DH_NAD(P)"/>
</dbReference>
<dbReference type="CDD" id="cd07136">
    <property type="entry name" value="ALDH_YwdH-P39616"/>
    <property type="match status" value="1"/>
</dbReference>
<keyword evidence="2 3" id="KW-0560">Oxidoreductase</keyword>
<dbReference type="Gene3D" id="3.40.605.10">
    <property type="entry name" value="Aldehyde Dehydrogenase, Chain A, domain 1"/>
    <property type="match status" value="1"/>
</dbReference>
<dbReference type="InterPro" id="IPR016163">
    <property type="entry name" value="Ald_DH_C"/>
</dbReference>
<dbReference type="PANTHER" id="PTHR43570">
    <property type="entry name" value="ALDEHYDE DEHYDROGENASE"/>
    <property type="match status" value="1"/>
</dbReference>
<sequence>MDYKNNIQFRKQKLIQLLACIQNNETEIVKALHDDFKKSEFETYLTEIHFVISELKLNIKNIHKWAKPKLVLPSFLNFPSTDYIYKEPFGKVLIISPWNYPFQLALNPAIAAISAGNQVTIKPSELTENTSKIIAKIISETFDEDHVKVVEGGILETELLLGQQRWDYIFFTGSVSVGKIIAKAAAENLTPITLELGGKNPCIIDETANLKLAAKRIVWGKFVNAGQTCIAPDYLLVQQNIKSKFIDYLKEEIHLAYSEKIENSKDYPRIINEKNWKRLLDLLDGEKIIFGGKNNPNDFYIEPTLVDEPSLDSKIMAGEIFGPIVPIIGYNTENELEKIISNYEKPLGFYVFSENKKFAKKQILKYSFGGGCINDTMIQFINHRLPFGGVGQSGIGSYHGKGSFDTFSHHKSVVKRATWLDIPIRYAPYNDKLKKIKFFLKSLH</sequence>
<gene>
    <name evidence="7" type="ORF">H9X54_012615</name>
</gene>
<dbReference type="PANTHER" id="PTHR43570:SF16">
    <property type="entry name" value="ALDEHYDE DEHYDROGENASE TYPE III, ISOFORM Q"/>
    <property type="match status" value="1"/>
</dbReference>
<comment type="similarity">
    <text evidence="1 3 5">Belongs to the aldehyde dehydrogenase family.</text>
</comment>
<dbReference type="InterPro" id="IPR016161">
    <property type="entry name" value="Ald_DH/histidinol_DH"/>
</dbReference>